<sequence>MLLLIIVGTVFGVSVLITAQVCSAVLDETPSELLKAALVAALPLQFESVGMYISSSQHREGNKSGAFRTLLATYLQIIGWDALGGYTFAKMAENLGRPVCSMGAAAAAGGVYGVLSGIPKLIAYVSWSLFHNRDD</sequence>
<reference evidence="4" key="2">
    <citation type="submission" date="2010-05" db="EMBL/GenBank/DDBJ databases">
        <title>The genome sequence of Magnaporthe poae strain ATCC 64411.</title>
        <authorList>
            <person name="Ma L.-J."/>
            <person name="Dead R."/>
            <person name="Young S."/>
            <person name="Zeng Q."/>
            <person name="Koehrsen M."/>
            <person name="Alvarado L."/>
            <person name="Berlin A."/>
            <person name="Chapman S.B."/>
            <person name="Chen Z."/>
            <person name="Freedman E."/>
            <person name="Gellesch M."/>
            <person name="Goldberg J."/>
            <person name="Griggs A."/>
            <person name="Gujja S."/>
            <person name="Heilman E.R."/>
            <person name="Heiman D."/>
            <person name="Hepburn T."/>
            <person name="Howarth C."/>
            <person name="Jen D."/>
            <person name="Larson L."/>
            <person name="Mehta T."/>
            <person name="Neiman D."/>
            <person name="Pearson M."/>
            <person name="Roberts A."/>
            <person name="Saif S."/>
            <person name="Shea T."/>
            <person name="Shenoy N."/>
            <person name="Sisk P."/>
            <person name="Stolte C."/>
            <person name="Sykes S."/>
            <person name="Walk T."/>
            <person name="White J."/>
            <person name="Yandava C."/>
            <person name="Haas B."/>
            <person name="Nusbaum C."/>
            <person name="Birren B."/>
        </authorList>
    </citation>
    <scope>NUCLEOTIDE SEQUENCE [LARGE SCALE GENOMIC DNA]</scope>
    <source>
        <strain evidence="4">ATCC 64411 / 73-15</strain>
    </source>
</reference>
<evidence type="ECO:0000313" key="4">
    <source>
        <dbReference type="Proteomes" id="UP000011715"/>
    </source>
</evidence>
<accession>A0A0C4DYX3</accession>
<feature type="transmembrane region" description="Helical" evidence="1">
    <location>
        <begin position="109"/>
        <end position="130"/>
    </location>
</feature>
<dbReference type="eggNOG" id="ENOG502SVP2">
    <property type="taxonomic scope" value="Eukaryota"/>
</dbReference>
<dbReference type="EnsemblFungi" id="MAPG_05255T0">
    <property type="protein sequence ID" value="MAPG_05255T0"/>
    <property type="gene ID" value="MAPG_05255"/>
</dbReference>
<proteinExistence type="predicted"/>
<dbReference type="EMBL" id="ADBL01001244">
    <property type="status" value="NOT_ANNOTATED_CDS"/>
    <property type="molecule type" value="Genomic_DNA"/>
</dbReference>
<keyword evidence="1" id="KW-0472">Membrane</keyword>
<evidence type="ECO:0000256" key="1">
    <source>
        <dbReference type="SAM" id="Phobius"/>
    </source>
</evidence>
<reference evidence="3" key="5">
    <citation type="submission" date="2015-06" db="UniProtKB">
        <authorList>
            <consortium name="EnsemblFungi"/>
        </authorList>
    </citation>
    <scope>IDENTIFICATION</scope>
    <source>
        <strain evidence="3">ATCC 64411</strain>
    </source>
</reference>
<evidence type="ECO:0000313" key="3">
    <source>
        <dbReference type="EnsemblFungi" id="MAPG_05255T0"/>
    </source>
</evidence>
<dbReference type="OrthoDB" id="5232315at2759"/>
<dbReference type="EMBL" id="GL876969">
    <property type="protein sequence ID" value="KLU86238.1"/>
    <property type="molecule type" value="Genomic_DNA"/>
</dbReference>
<dbReference type="VEuPathDB" id="FungiDB:MAPG_05255"/>
<gene>
    <name evidence="2" type="ORF">MAPG_05255</name>
</gene>
<keyword evidence="1" id="KW-0812">Transmembrane</keyword>
<organism evidence="3 4">
    <name type="scientific">Magnaporthiopsis poae (strain ATCC 64411 / 73-15)</name>
    <name type="common">Kentucky bluegrass fungus</name>
    <name type="synonym">Magnaporthe poae</name>
    <dbReference type="NCBI Taxonomy" id="644358"/>
    <lineage>
        <taxon>Eukaryota</taxon>
        <taxon>Fungi</taxon>
        <taxon>Dikarya</taxon>
        <taxon>Ascomycota</taxon>
        <taxon>Pezizomycotina</taxon>
        <taxon>Sordariomycetes</taxon>
        <taxon>Sordariomycetidae</taxon>
        <taxon>Magnaporthales</taxon>
        <taxon>Magnaporthaceae</taxon>
        <taxon>Magnaporthiopsis</taxon>
    </lineage>
</organism>
<dbReference type="AlphaFoldDB" id="A0A0C4DYX3"/>
<reference evidence="3" key="4">
    <citation type="journal article" date="2015" name="G3 (Bethesda)">
        <title>Genome sequences of three phytopathogenic species of the Magnaporthaceae family of fungi.</title>
        <authorList>
            <person name="Okagaki L.H."/>
            <person name="Nunes C.C."/>
            <person name="Sailsbery J."/>
            <person name="Clay B."/>
            <person name="Brown D."/>
            <person name="John T."/>
            <person name="Oh Y."/>
            <person name="Young N."/>
            <person name="Fitzgerald M."/>
            <person name="Haas B.J."/>
            <person name="Zeng Q."/>
            <person name="Young S."/>
            <person name="Adiconis X."/>
            <person name="Fan L."/>
            <person name="Levin J.Z."/>
            <person name="Mitchell T.K."/>
            <person name="Okubara P.A."/>
            <person name="Farman M.L."/>
            <person name="Kohn L.M."/>
            <person name="Birren B."/>
            <person name="Ma L.-J."/>
            <person name="Dean R.A."/>
        </authorList>
    </citation>
    <scope>NUCLEOTIDE SEQUENCE</scope>
    <source>
        <strain evidence="3">ATCC 64411 / 73-15</strain>
    </source>
</reference>
<keyword evidence="1" id="KW-1133">Transmembrane helix</keyword>
<dbReference type="Proteomes" id="UP000011715">
    <property type="component" value="Unassembled WGS sequence"/>
</dbReference>
<reference evidence="2" key="3">
    <citation type="submission" date="2011-03" db="EMBL/GenBank/DDBJ databases">
        <title>Annotation of Magnaporthe poae ATCC 64411.</title>
        <authorList>
            <person name="Ma L.-J."/>
            <person name="Dead R."/>
            <person name="Young S.K."/>
            <person name="Zeng Q."/>
            <person name="Gargeya S."/>
            <person name="Fitzgerald M."/>
            <person name="Haas B."/>
            <person name="Abouelleil A."/>
            <person name="Alvarado L."/>
            <person name="Arachchi H.M."/>
            <person name="Berlin A."/>
            <person name="Brown A."/>
            <person name="Chapman S.B."/>
            <person name="Chen Z."/>
            <person name="Dunbar C."/>
            <person name="Freedman E."/>
            <person name="Gearin G."/>
            <person name="Gellesch M."/>
            <person name="Goldberg J."/>
            <person name="Griggs A."/>
            <person name="Gujja S."/>
            <person name="Heiman D."/>
            <person name="Howarth C."/>
            <person name="Larson L."/>
            <person name="Lui A."/>
            <person name="MacDonald P.J.P."/>
            <person name="Mehta T."/>
            <person name="Montmayeur A."/>
            <person name="Murphy C."/>
            <person name="Neiman D."/>
            <person name="Pearson M."/>
            <person name="Priest M."/>
            <person name="Roberts A."/>
            <person name="Saif S."/>
            <person name="Shea T."/>
            <person name="Shenoy N."/>
            <person name="Sisk P."/>
            <person name="Stolte C."/>
            <person name="Sykes S."/>
            <person name="Yandava C."/>
            <person name="Wortman J."/>
            <person name="Nusbaum C."/>
            <person name="Birren B."/>
        </authorList>
    </citation>
    <scope>NUCLEOTIDE SEQUENCE</scope>
    <source>
        <strain evidence="2">ATCC 64411</strain>
    </source>
</reference>
<keyword evidence="4" id="KW-1185">Reference proteome</keyword>
<reference evidence="2" key="1">
    <citation type="submission" date="2010-05" db="EMBL/GenBank/DDBJ databases">
        <title>The Genome Sequence of Magnaporthe poae strain ATCC 64411.</title>
        <authorList>
            <consortium name="The Broad Institute Genome Sequencing Platform"/>
            <consortium name="Broad Institute Genome Sequencing Center for Infectious Disease"/>
            <person name="Ma L.-J."/>
            <person name="Dead R."/>
            <person name="Young S."/>
            <person name="Zeng Q."/>
            <person name="Koehrsen M."/>
            <person name="Alvarado L."/>
            <person name="Berlin A."/>
            <person name="Chapman S.B."/>
            <person name="Chen Z."/>
            <person name="Freedman E."/>
            <person name="Gellesch M."/>
            <person name="Goldberg J."/>
            <person name="Griggs A."/>
            <person name="Gujja S."/>
            <person name="Heilman E.R."/>
            <person name="Heiman D."/>
            <person name="Hepburn T."/>
            <person name="Howarth C."/>
            <person name="Jen D."/>
            <person name="Larson L."/>
            <person name="Mehta T."/>
            <person name="Neiman D."/>
            <person name="Pearson M."/>
            <person name="Roberts A."/>
            <person name="Saif S."/>
            <person name="Shea T."/>
            <person name="Shenoy N."/>
            <person name="Sisk P."/>
            <person name="Stolte C."/>
            <person name="Sykes S."/>
            <person name="Walk T."/>
            <person name="White J."/>
            <person name="Yandava C."/>
            <person name="Haas B."/>
            <person name="Nusbaum C."/>
            <person name="Birren B."/>
        </authorList>
    </citation>
    <scope>NUCLEOTIDE SEQUENCE</scope>
    <source>
        <strain evidence="2">ATCC 64411</strain>
    </source>
</reference>
<name>A0A0C4DYX3_MAGP6</name>
<feature type="transmembrane region" description="Helical" evidence="1">
    <location>
        <begin position="65"/>
        <end position="89"/>
    </location>
</feature>
<protein>
    <submittedName>
        <fullName evidence="2 3">Uncharacterized protein</fullName>
    </submittedName>
</protein>
<evidence type="ECO:0000313" key="2">
    <source>
        <dbReference type="EMBL" id="KLU86238.1"/>
    </source>
</evidence>